<dbReference type="InterPro" id="IPR043968">
    <property type="entry name" value="SGNH"/>
</dbReference>
<feature type="domain" description="SGNH" evidence="3">
    <location>
        <begin position="421"/>
        <end position="633"/>
    </location>
</feature>
<feature type="transmembrane region" description="Helical" evidence="1">
    <location>
        <begin position="260"/>
        <end position="279"/>
    </location>
</feature>
<keyword evidence="1" id="KW-1133">Transmembrane helix</keyword>
<dbReference type="Proteomes" id="UP000318370">
    <property type="component" value="Unassembled WGS sequence"/>
</dbReference>
<feature type="transmembrane region" description="Helical" evidence="1">
    <location>
        <begin position="358"/>
        <end position="377"/>
    </location>
</feature>
<evidence type="ECO:0000259" key="3">
    <source>
        <dbReference type="Pfam" id="PF19040"/>
    </source>
</evidence>
<protein>
    <submittedName>
        <fullName evidence="4">O-acetyltransferase OatA</fullName>
    </submittedName>
</protein>
<feature type="domain" description="Acyltransferase 3" evidence="2">
    <location>
        <begin position="22"/>
        <end position="339"/>
    </location>
</feature>
<evidence type="ECO:0000256" key="1">
    <source>
        <dbReference type="SAM" id="Phobius"/>
    </source>
</evidence>
<reference evidence="4 5" key="1">
    <citation type="submission" date="2019-07" db="EMBL/GenBank/DDBJ databases">
        <authorList>
            <person name="Brisse S."/>
            <person name="Rodrigues C."/>
            <person name="Thorpe H."/>
        </authorList>
    </citation>
    <scope>NUCLEOTIDE SEQUENCE [LARGE SCALE GENOMIC DNA]</scope>
    <source>
        <strain evidence="4">SB6408</strain>
    </source>
</reference>
<feature type="transmembrane region" description="Helical" evidence="1">
    <location>
        <begin position="322"/>
        <end position="343"/>
    </location>
</feature>
<dbReference type="Pfam" id="PF19040">
    <property type="entry name" value="SGNH"/>
    <property type="match status" value="1"/>
</dbReference>
<evidence type="ECO:0000313" key="5">
    <source>
        <dbReference type="Proteomes" id="UP000318370"/>
    </source>
</evidence>
<dbReference type="PANTHER" id="PTHR23028">
    <property type="entry name" value="ACETYLTRANSFERASE"/>
    <property type="match status" value="1"/>
</dbReference>
<dbReference type="AlphaFoldDB" id="A0A564MJA7"/>
<dbReference type="InterPro" id="IPR050879">
    <property type="entry name" value="Acyltransferase_3"/>
</dbReference>
<dbReference type="GO" id="GO:0009103">
    <property type="term" value="P:lipopolysaccharide biosynthetic process"/>
    <property type="evidence" value="ECO:0007669"/>
    <property type="project" value="TreeGrafter"/>
</dbReference>
<feature type="transmembrane region" description="Helical" evidence="1">
    <location>
        <begin position="47"/>
        <end position="67"/>
    </location>
</feature>
<feature type="transmembrane region" description="Helical" evidence="1">
    <location>
        <begin position="148"/>
        <end position="171"/>
    </location>
</feature>
<dbReference type="EMBL" id="CABGHF010000033">
    <property type="protein sequence ID" value="VUS93879.1"/>
    <property type="molecule type" value="Genomic_DNA"/>
</dbReference>
<dbReference type="GO" id="GO:0016747">
    <property type="term" value="F:acyltransferase activity, transferring groups other than amino-acyl groups"/>
    <property type="evidence" value="ECO:0007669"/>
    <property type="project" value="InterPro"/>
</dbReference>
<accession>A0A564MJA7</accession>
<dbReference type="Pfam" id="PF01757">
    <property type="entry name" value="Acyl_transf_3"/>
    <property type="match status" value="1"/>
</dbReference>
<gene>
    <name evidence="4" type="primary">oatA_2</name>
    <name evidence="4" type="ORF">SB6408_05847</name>
</gene>
<dbReference type="RefSeq" id="WP_142463624.1">
    <property type="nucleotide sequence ID" value="NZ_CABGHF010000033.1"/>
</dbReference>
<evidence type="ECO:0000259" key="2">
    <source>
        <dbReference type="Pfam" id="PF01757"/>
    </source>
</evidence>
<dbReference type="PANTHER" id="PTHR23028:SF53">
    <property type="entry name" value="ACYL_TRANSF_3 DOMAIN-CONTAINING PROTEIN"/>
    <property type="match status" value="1"/>
</dbReference>
<organism evidence="4 5">
    <name type="scientific">Klebsiella spallanzanii</name>
    <dbReference type="NCBI Taxonomy" id="2587528"/>
    <lineage>
        <taxon>Bacteria</taxon>
        <taxon>Pseudomonadati</taxon>
        <taxon>Pseudomonadota</taxon>
        <taxon>Gammaproteobacteria</taxon>
        <taxon>Enterobacterales</taxon>
        <taxon>Enterobacteriaceae</taxon>
        <taxon>Klebsiella/Raoultella group</taxon>
        <taxon>Klebsiella</taxon>
    </lineage>
</organism>
<feature type="transmembrane region" description="Helical" evidence="1">
    <location>
        <begin position="178"/>
        <end position="197"/>
    </location>
</feature>
<feature type="transmembrane region" description="Helical" evidence="1">
    <location>
        <begin position="88"/>
        <end position="107"/>
    </location>
</feature>
<proteinExistence type="predicted"/>
<dbReference type="GO" id="GO:0016020">
    <property type="term" value="C:membrane"/>
    <property type="evidence" value="ECO:0007669"/>
    <property type="project" value="TreeGrafter"/>
</dbReference>
<keyword evidence="4" id="KW-0808">Transferase</keyword>
<feature type="transmembrane region" description="Helical" evidence="1">
    <location>
        <begin position="237"/>
        <end position="254"/>
    </location>
</feature>
<evidence type="ECO:0000313" key="4">
    <source>
        <dbReference type="EMBL" id="VUS93879.1"/>
    </source>
</evidence>
<keyword evidence="1" id="KW-0812">Transmembrane</keyword>
<sequence>MNLSGGVAKLGNSLHKDKYRPDIDGLRAVAVISVLINHAFPSLLPGGFIGVDIFFVISGYLITSILIKDINNGSYSIVNFYKRRILRIFPALVVVLLFILLLGWYSLFNDEFSNLGKHILASSLFSENFILWSESGYFDSSSELKPTLHMWSLAIEEQFYIFWPLLMYAAYKFNYKRVSLFLFIGGVSFAVNIYDIFNNPVASYYSPIGRSWELMIGAILAYIKIENKSFIKITSQTQSLIGALLIVASLLFVRNDSFPGWWALLPTFGAFFIISAGMSGWVNKKLLSKSFMIWIGLISYPLYLWHWPLLSYAHIYWGDLDYLKSIFLVLCSFVAASLTFIFIEKPFRVRSGSQRNKIFVLVLLMISIISVSVFVYFESIKPRLSFIDIPKEKSWGSEKYRTGDFHKNFTGIYPIHQDRDNVTLFIGDSHLWHYAPRIKKIIESNKNVGAVFAVGGGCPAIKGVFTNDVDRSECIPLMEYASNLIENKEYKTIVFGGSWNWYFLDSNYKILANGKIFDLKSSEGKSLALKSFSDEIKKLKGDGKNIFVVLDNPNSKNLNATGFNTRISFNSKGFEKGAYTSVPPSQMELQHEIAEMALSAGAEVIDVYGSVCEGTNCRVTTNSGELMYRDSGHFYSTWVIDHASFIDKTLK</sequence>
<feature type="transmembrane region" description="Helical" evidence="1">
    <location>
        <begin position="291"/>
        <end position="310"/>
    </location>
</feature>
<name>A0A564MJA7_9ENTR</name>
<keyword evidence="1" id="KW-0472">Membrane</keyword>
<dbReference type="InterPro" id="IPR002656">
    <property type="entry name" value="Acyl_transf_3_dom"/>
</dbReference>